<dbReference type="AlphaFoldDB" id="A0A2N7TPL7"/>
<feature type="region of interest" description="Disordered" evidence="2">
    <location>
        <begin position="137"/>
        <end position="158"/>
    </location>
</feature>
<sequence length="158" mass="18788">MSDRQRLERLMMLRERRERLAQAALQEQHHRCQAEARRIDSLDGDLARERSDFDRLEREWFDAMQGTTLSAQELEQARQAIDDHYRRQAELTEARRAADLEHRRQLAERERCASEWVRRTRARQALGTLLERHRHADHIAAEGRQELDIEDDAPRGGK</sequence>
<dbReference type="Gene3D" id="1.10.287.1700">
    <property type="match status" value="1"/>
</dbReference>
<evidence type="ECO:0000313" key="3">
    <source>
        <dbReference type="EMBL" id="PMR70125.1"/>
    </source>
</evidence>
<accession>A0A2N7TPL7</accession>
<dbReference type="OrthoDB" id="6174005at2"/>
<proteinExistence type="predicted"/>
<evidence type="ECO:0000313" key="4">
    <source>
        <dbReference type="Proteomes" id="UP000235346"/>
    </source>
</evidence>
<organism evidence="3 4">
    <name type="scientific">Halomonas heilongjiangensis</name>
    <dbReference type="NCBI Taxonomy" id="1387883"/>
    <lineage>
        <taxon>Bacteria</taxon>
        <taxon>Pseudomonadati</taxon>
        <taxon>Pseudomonadota</taxon>
        <taxon>Gammaproteobacteria</taxon>
        <taxon>Oceanospirillales</taxon>
        <taxon>Halomonadaceae</taxon>
        <taxon>Halomonas</taxon>
    </lineage>
</organism>
<comment type="caution">
    <text evidence="3">The sequence shown here is derived from an EMBL/GenBank/DDBJ whole genome shotgun (WGS) entry which is preliminary data.</text>
</comment>
<evidence type="ECO:0008006" key="5">
    <source>
        <dbReference type="Google" id="ProtNLM"/>
    </source>
</evidence>
<keyword evidence="1" id="KW-0175">Coiled coil</keyword>
<evidence type="ECO:0000256" key="1">
    <source>
        <dbReference type="SAM" id="Coils"/>
    </source>
</evidence>
<dbReference type="InterPro" id="IPR053716">
    <property type="entry name" value="Flag_assembly_chemotaxis_eff"/>
</dbReference>
<dbReference type="Proteomes" id="UP000235346">
    <property type="component" value="Unassembled WGS sequence"/>
</dbReference>
<dbReference type="RefSeq" id="WP_102627464.1">
    <property type="nucleotide sequence ID" value="NZ_PDOH01000001.1"/>
</dbReference>
<dbReference type="EMBL" id="PNRE01000036">
    <property type="protein sequence ID" value="PMR70125.1"/>
    <property type="molecule type" value="Genomic_DNA"/>
</dbReference>
<feature type="coiled-coil region" evidence="1">
    <location>
        <begin position="39"/>
        <end position="94"/>
    </location>
</feature>
<reference evidence="3 4" key="1">
    <citation type="submission" date="2018-01" db="EMBL/GenBank/DDBJ databases">
        <title>Halomonas endophytica sp. nov., isolated from storage liquid in the stems of Populus euphratica.</title>
        <authorList>
            <person name="Chen C."/>
        </authorList>
    </citation>
    <scope>NUCLEOTIDE SEQUENCE [LARGE SCALE GENOMIC DNA]</scope>
    <source>
        <strain evidence="3 4">DSM 26881</strain>
    </source>
</reference>
<protein>
    <recommendedName>
        <fullName evidence="5">Type III secretion protein</fullName>
    </recommendedName>
</protein>
<gene>
    <name evidence="3" type="ORF">C1H66_08540</name>
</gene>
<evidence type="ECO:0000256" key="2">
    <source>
        <dbReference type="SAM" id="MobiDB-lite"/>
    </source>
</evidence>
<name>A0A2N7TPL7_9GAMM</name>
<keyword evidence="4" id="KW-1185">Reference proteome</keyword>